<organism evidence="6 7">
    <name type="scientific">Pedobacter psychroterrae</name>
    <dbReference type="NCBI Taxonomy" id="2530453"/>
    <lineage>
        <taxon>Bacteria</taxon>
        <taxon>Pseudomonadati</taxon>
        <taxon>Bacteroidota</taxon>
        <taxon>Sphingobacteriia</taxon>
        <taxon>Sphingobacteriales</taxon>
        <taxon>Sphingobacteriaceae</taxon>
        <taxon>Pedobacter</taxon>
    </lineage>
</organism>
<dbReference type="PANTHER" id="PTHR10819:SF3">
    <property type="entry name" value="PHOSPHOTRIESTERASE-RELATED PROTEIN"/>
    <property type="match status" value="1"/>
</dbReference>
<comment type="similarity">
    <text evidence="5">Belongs to the metallo-dependent hydrolases superfamily. Phosphotriesterase family.</text>
</comment>
<dbReference type="PANTHER" id="PTHR10819">
    <property type="entry name" value="PHOSPHOTRIESTERASE-RELATED"/>
    <property type="match status" value="1"/>
</dbReference>
<comment type="caution">
    <text evidence="6">The sequence shown here is derived from an EMBL/GenBank/DDBJ whole genome shotgun (WGS) entry which is preliminary data.</text>
</comment>
<evidence type="ECO:0000313" key="7">
    <source>
        <dbReference type="Proteomes" id="UP000293347"/>
    </source>
</evidence>
<feature type="modified residue" description="N6-carboxylysine" evidence="3 5">
    <location>
        <position position="173"/>
    </location>
</feature>
<dbReference type="RefSeq" id="WP_131597213.1">
    <property type="nucleotide sequence ID" value="NZ_SJSL01000005.1"/>
</dbReference>
<dbReference type="PROSITE" id="PS51347">
    <property type="entry name" value="PHOSPHOTRIESTERASE_2"/>
    <property type="match status" value="1"/>
</dbReference>
<dbReference type="InterPro" id="IPR032466">
    <property type="entry name" value="Metal_Hydrolase"/>
</dbReference>
<evidence type="ECO:0000256" key="5">
    <source>
        <dbReference type="PROSITE-ProRule" id="PRU00679"/>
    </source>
</evidence>
<dbReference type="OrthoDB" id="105927at2"/>
<gene>
    <name evidence="6" type="ORF">EZ437_16700</name>
</gene>
<evidence type="ECO:0000256" key="2">
    <source>
        <dbReference type="ARBA" id="ARBA00022801"/>
    </source>
</evidence>
<evidence type="ECO:0000313" key="6">
    <source>
        <dbReference type="EMBL" id="TCC99878.1"/>
    </source>
</evidence>
<keyword evidence="7" id="KW-1185">Reference proteome</keyword>
<dbReference type="Pfam" id="PF02126">
    <property type="entry name" value="PTE"/>
    <property type="match status" value="1"/>
</dbReference>
<evidence type="ECO:0000256" key="4">
    <source>
        <dbReference type="PIRSR" id="PIRSR601559-51"/>
    </source>
</evidence>
<evidence type="ECO:0000256" key="3">
    <source>
        <dbReference type="PIRSR" id="PIRSR601559-50"/>
    </source>
</evidence>
<feature type="binding site" description="via carbamate group" evidence="4">
    <location>
        <position position="173"/>
    </location>
    <ligand>
        <name>Zn(2+)</name>
        <dbReference type="ChEBI" id="CHEBI:29105"/>
        <label>2</label>
    </ligand>
</feature>
<dbReference type="GO" id="GO:0016788">
    <property type="term" value="F:hydrolase activity, acting on ester bonds"/>
    <property type="evidence" value="ECO:0007669"/>
    <property type="project" value="InterPro"/>
</dbReference>
<dbReference type="EMBL" id="SJSL01000005">
    <property type="protein sequence ID" value="TCC99878.1"/>
    <property type="molecule type" value="Genomic_DNA"/>
</dbReference>
<feature type="binding site" evidence="4">
    <location>
        <position position="55"/>
    </location>
    <ligand>
        <name>Zn(2+)</name>
        <dbReference type="ChEBI" id="CHEBI:29105"/>
        <label>1</label>
    </ligand>
</feature>
<keyword evidence="1 4" id="KW-0479">Metal-binding</keyword>
<comment type="cofactor">
    <cofactor evidence="4">
        <name>a divalent metal cation</name>
        <dbReference type="ChEBI" id="CHEBI:60240"/>
    </cofactor>
    <text evidence="4">Binds 2 divalent metal cations per subunit.</text>
</comment>
<reference evidence="6 7" key="1">
    <citation type="submission" date="2019-02" db="EMBL/GenBank/DDBJ databases">
        <title>Pedobacter sp. RP-1-14 sp. nov., isolated from Arctic soil.</title>
        <authorList>
            <person name="Dahal R.H."/>
        </authorList>
    </citation>
    <scope>NUCLEOTIDE SEQUENCE [LARGE SCALE GENOMIC DNA]</scope>
    <source>
        <strain evidence="6 7">RP-1-14</strain>
    </source>
</reference>
<feature type="binding site" evidence="4">
    <location>
        <position position="234"/>
    </location>
    <ligand>
        <name>Zn(2+)</name>
        <dbReference type="ChEBI" id="CHEBI:29105"/>
        <label>2</label>
    </ligand>
</feature>
<proteinExistence type="inferred from homology"/>
<protein>
    <submittedName>
        <fullName evidence="6">Phosphotriesterase</fullName>
    </submittedName>
</protein>
<feature type="binding site" evidence="4">
    <location>
        <position position="290"/>
    </location>
    <ligand>
        <name>Zn(2+)</name>
        <dbReference type="ChEBI" id="CHEBI:29105"/>
        <label>1</label>
    </ligand>
</feature>
<feature type="binding site" evidence="4">
    <location>
        <position position="206"/>
    </location>
    <ligand>
        <name>Zn(2+)</name>
        <dbReference type="ChEBI" id="CHEBI:29105"/>
        <label>2</label>
    </ligand>
</feature>
<dbReference type="AlphaFoldDB" id="A0A4R0NI29"/>
<dbReference type="Gene3D" id="3.20.20.140">
    <property type="entry name" value="Metal-dependent hydrolases"/>
    <property type="match status" value="1"/>
</dbReference>
<keyword evidence="2" id="KW-0378">Hydrolase</keyword>
<sequence length="358" mass="39042">MNRRKFISLSGIAGITYLYPQALTGAGLFQPANEDFIVTVNGAIGINQLGVTLAHEHIITDFAGAEKNLIPIYTDNEAIRKLLPYLLELKKTGVSSIVECTPAYIGRNVILLKALSLASGLHMVTNTGYYAAVGHKYLPKHAFIERAEQIAQRWLSEWQNGIDGTGIRPGFIKLGVDAGPLKEIEKKMIRAAAITHAGSGLKIFIHTGDAAAAREEAAILVKEGIGHEAMIWVHAQNDVSGDTQIELAKKGCWISLDGVNEQASSLDKYTGFITRMKREGLLHRLLISHDDGFSVEKAGNLSVFNPYQNGNTYPYSSLFTKLKSALLQKGITQQEFDNIITKNPAEALKIKICKAAKG</sequence>
<dbReference type="InterPro" id="IPR001559">
    <property type="entry name" value="Phosphotriesterase"/>
</dbReference>
<dbReference type="PROSITE" id="PS01322">
    <property type="entry name" value="PHOSPHOTRIESTERASE_1"/>
    <property type="match status" value="1"/>
</dbReference>
<accession>A0A4R0NI29</accession>
<feature type="binding site" description="via carbamate group" evidence="4">
    <location>
        <position position="173"/>
    </location>
    <ligand>
        <name>Zn(2+)</name>
        <dbReference type="ChEBI" id="CHEBI:29105"/>
        <label>1</label>
    </ligand>
</feature>
<dbReference type="SUPFAM" id="SSF51556">
    <property type="entry name" value="Metallo-dependent hydrolases"/>
    <property type="match status" value="1"/>
</dbReference>
<name>A0A4R0NI29_9SPHI</name>
<dbReference type="InterPro" id="IPR017947">
    <property type="entry name" value="AryldialkylPase_Zn-BS"/>
</dbReference>
<evidence type="ECO:0000256" key="1">
    <source>
        <dbReference type="ARBA" id="ARBA00022723"/>
    </source>
</evidence>
<feature type="binding site" evidence="4">
    <location>
        <position position="57"/>
    </location>
    <ligand>
        <name>Zn(2+)</name>
        <dbReference type="ChEBI" id="CHEBI:29105"/>
        <label>1</label>
    </ligand>
</feature>
<dbReference type="GO" id="GO:0008270">
    <property type="term" value="F:zinc ion binding"/>
    <property type="evidence" value="ECO:0007669"/>
    <property type="project" value="InterPro"/>
</dbReference>
<dbReference type="Proteomes" id="UP000293347">
    <property type="component" value="Unassembled WGS sequence"/>
</dbReference>